<comment type="similarity">
    <text evidence="1">In the C-terminal section; belongs to the transposase 35 family.</text>
</comment>
<geneLocation type="plasmid" evidence="8 9">
    <name>pANSO36A</name>
</geneLocation>
<keyword evidence="8" id="KW-0614">Plasmid</keyword>
<proteinExistence type="inferred from homology"/>
<gene>
    <name evidence="8" type="primary">tlpB</name>
    <name evidence="8" type="ORF">ANSO36C_63040</name>
</gene>
<evidence type="ECO:0000256" key="4">
    <source>
        <dbReference type="ARBA" id="ARBA00023172"/>
    </source>
</evidence>
<reference evidence="8" key="1">
    <citation type="submission" date="2022-04" db="EMBL/GenBank/DDBJ databases">
        <title>Complete genome sequence of a cyanobacterium, Nostoc sp. SO-36, isolated in Antarctica.</title>
        <authorList>
            <person name="Kanesaki Y."/>
            <person name="Effendi D."/>
            <person name="Sakamoto T."/>
            <person name="Ohtani S."/>
            <person name="Awai K."/>
        </authorList>
    </citation>
    <scope>NUCLEOTIDE SEQUENCE</scope>
    <source>
        <strain evidence="8">SO-36</strain>
        <plasmid evidence="8">pANSO36A</plasmid>
    </source>
</reference>
<dbReference type="InterPro" id="IPR010095">
    <property type="entry name" value="Cas12f1-like_TNB"/>
</dbReference>
<evidence type="ECO:0000256" key="3">
    <source>
        <dbReference type="ARBA" id="ARBA00023125"/>
    </source>
</evidence>
<dbReference type="Pfam" id="PF01385">
    <property type="entry name" value="OrfB_IS605"/>
    <property type="match status" value="1"/>
</dbReference>
<dbReference type="NCBIfam" id="TIGR01766">
    <property type="entry name" value="IS200/IS605 family accessory protein TnpB-like domain"/>
    <property type="match status" value="1"/>
</dbReference>
<dbReference type="NCBIfam" id="NF040570">
    <property type="entry name" value="guided_TnpB"/>
    <property type="match status" value="1"/>
</dbReference>
<evidence type="ECO:0000256" key="5">
    <source>
        <dbReference type="SAM" id="MobiDB-lite"/>
    </source>
</evidence>
<organism evidence="8 9">
    <name type="scientific">Nostoc cf. commune SO-36</name>
    <dbReference type="NCBI Taxonomy" id="449208"/>
    <lineage>
        <taxon>Bacteria</taxon>
        <taxon>Bacillati</taxon>
        <taxon>Cyanobacteriota</taxon>
        <taxon>Cyanophyceae</taxon>
        <taxon>Nostocales</taxon>
        <taxon>Nostocaceae</taxon>
        <taxon>Nostoc</taxon>
    </lineage>
</organism>
<dbReference type="InterPro" id="IPR001959">
    <property type="entry name" value="Transposase"/>
</dbReference>
<name>A0ABN6QBD2_NOSCO</name>
<feature type="region of interest" description="Disordered" evidence="5">
    <location>
        <begin position="413"/>
        <end position="452"/>
    </location>
</feature>
<evidence type="ECO:0000313" key="8">
    <source>
        <dbReference type="EMBL" id="BDI20502.1"/>
    </source>
</evidence>
<evidence type="ECO:0000256" key="2">
    <source>
        <dbReference type="ARBA" id="ARBA00022578"/>
    </source>
</evidence>
<keyword evidence="9" id="KW-1185">Reference proteome</keyword>
<keyword evidence="4" id="KW-0233">DNA recombination</keyword>
<feature type="domain" description="Cas12f1-like TNB" evidence="7">
    <location>
        <begin position="298"/>
        <end position="363"/>
    </location>
</feature>
<accession>A0ABN6QBD2</accession>
<feature type="compositionally biased region" description="Polar residues" evidence="5">
    <location>
        <begin position="428"/>
        <end position="441"/>
    </location>
</feature>
<keyword evidence="2" id="KW-0815">Transposition</keyword>
<dbReference type="RefSeq" id="WP_251960675.1">
    <property type="nucleotide sequence ID" value="NZ_AP025733.1"/>
</dbReference>
<evidence type="ECO:0000256" key="1">
    <source>
        <dbReference type="ARBA" id="ARBA00008761"/>
    </source>
</evidence>
<dbReference type="Pfam" id="PF07282">
    <property type="entry name" value="Cas12f1-like_TNB"/>
    <property type="match status" value="1"/>
</dbReference>
<protein>
    <submittedName>
        <fullName evidence="8">Transposase</fullName>
    </submittedName>
</protein>
<evidence type="ECO:0000259" key="6">
    <source>
        <dbReference type="Pfam" id="PF01385"/>
    </source>
</evidence>
<sequence>MIVREAKLLNGTKAQYQALDDAIRTAQFIRNKAVRYWMDNQSVGKADLYKLCKDLAAVFDFALKLNSAARQASAERAWAAISNFYKRCKKQEKNIGYPKFKKHCRSVEYKVSGWKLSDDCKIITFTDGFKVGSLSVFCNSSTREDLLTLKINRVRVVRRADGYYAQFCFDAERKEVGEFTGKVVGLDLGLKFFTKDQNDNAVIYPQFLRKSERRLKKAQRRLSKKFVKDRKPQSINYHKSRKRLGRVHLKITRQRKDWAIKQARCVVALNDVVVYEDLKIANMVKNHHLAKSISDCSWHQFTQWLEYYGKIWDKAVVAVSPNYTSQDCSNCGHRVKKSLSTRTHSCPNCRVEICRDTNAAVNILKKGMKILGVEWQSGKSGLLPKGDPRGDSVRVASRREAVASQTLLPSLPLRYPASGVSPSGGLFQDNSTSGQEGSAEQSGKHGEKTANTIDGKLDIASGFL</sequence>
<evidence type="ECO:0000259" key="7">
    <source>
        <dbReference type="Pfam" id="PF07282"/>
    </source>
</evidence>
<evidence type="ECO:0000313" key="9">
    <source>
        <dbReference type="Proteomes" id="UP001055453"/>
    </source>
</evidence>
<feature type="domain" description="Probable transposase IS891/IS1136/IS1341" evidence="6">
    <location>
        <begin position="167"/>
        <end position="286"/>
    </location>
</feature>
<dbReference type="Proteomes" id="UP001055453">
    <property type="component" value="Plasmid pANSO36A"/>
</dbReference>
<keyword evidence="3" id="KW-0238">DNA-binding</keyword>
<dbReference type="EMBL" id="AP025733">
    <property type="protein sequence ID" value="BDI20502.1"/>
    <property type="molecule type" value="Genomic_DNA"/>
</dbReference>